<feature type="domain" description="Xaa-Pro dipeptidyl-peptidase C-terminal" evidence="2">
    <location>
        <begin position="322"/>
        <end position="563"/>
    </location>
</feature>
<dbReference type="Gene3D" id="1.10.3020.10">
    <property type="entry name" value="alpha-amino acid ester hydrolase ( Helical cap domain)"/>
    <property type="match status" value="1"/>
</dbReference>
<dbReference type="NCBIfam" id="TIGR00976">
    <property type="entry name" value="CocE_NonD"/>
    <property type="match status" value="1"/>
</dbReference>
<dbReference type="Proteomes" id="UP001500359">
    <property type="component" value="Unassembled WGS sequence"/>
</dbReference>
<evidence type="ECO:0000313" key="3">
    <source>
        <dbReference type="EMBL" id="GAA0858893.1"/>
    </source>
</evidence>
<reference evidence="3 4" key="1">
    <citation type="journal article" date="2019" name="Int. J. Syst. Evol. Microbiol.">
        <title>The Global Catalogue of Microorganisms (GCM) 10K type strain sequencing project: providing services to taxonomists for standard genome sequencing and annotation.</title>
        <authorList>
            <consortium name="The Broad Institute Genomics Platform"/>
            <consortium name="The Broad Institute Genome Sequencing Center for Infectious Disease"/>
            <person name="Wu L."/>
            <person name="Ma J."/>
        </authorList>
    </citation>
    <scope>NUCLEOTIDE SEQUENCE [LARGE SCALE GENOMIC DNA]</scope>
    <source>
        <strain evidence="3 4">JCM 15896</strain>
    </source>
</reference>
<dbReference type="Gene3D" id="3.40.50.1820">
    <property type="entry name" value="alpha/beta hydrolase"/>
    <property type="match status" value="1"/>
</dbReference>
<keyword evidence="1 3" id="KW-0378">Hydrolase</keyword>
<sequence length="572" mass="64556">MMRDGVRLNTLVILPPEKSKLGVPSILIRTPYKTEFSWSSALYQELLHQGYAIIMQHERGRYFSEGEFRMLGGALEDGWDTLDWIVSQPWSNGDVGTFGCSSSGENQLKLATASHPAHKAMVAGSVGVGVAEAGPFQEQGNFWRGGVWQQGWMNYFYASMHQDWPQLPRGLSNEERQRTIGFFDLSNAGWKVPSSTFNKTRMHLPMVDIMNQLNAPRNELEQYLMRGPAHESWSELRVSEGDMITVPGLYFESLYDISSRSSLAYFEWNRQANQKQGRNNQQLRLTQGGHCSFGRGTVENEQAKIGDLALGDMRYDYVKQTIDWFNRWMKPSTHQTPLGDAYTAFLGDGQWLHTNTLPMKGDQQWQLSANGQLTQASLKGTHSLSYDYDPADPVPSLGGEIYGEGDDHNDGSFDQAPIQERDDVLVFTSDAVHSDLTLFGMTEVLLSVSSNQPDTDFTVKINDLYPDGRAFNIGNTIMRMRYREGVEREVFMQKGEIYNIVLPPIMLSRIIKKGHRIQVEVSSSNFPSYSRNLNTAENPYTSTEFAVATNTIHFGAGHQSMIRLPVHNEPSR</sequence>
<dbReference type="SMART" id="SM00939">
    <property type="entry name" value="PepX_C"/>
    <property type="match status" value="1"/>
</dbReference>
<dbReference type="Pfam" id="PF02129">
    <property type="entry name" value="Peptidase_S15"/>
    <property type="match status" value="1"/>
</dbReference>
<evidence type="ECO:0000256" key="1">
    <source>
        <dbReference type="ARBA" id="ARBA00022801"/>
    </source>
</evidence>
<proteinExistence type="predicted"/>
<dbReference type="Gene3D" id="2.60.120.260">
    <property type="entry name" value="Galactose-binding domain-like"/>
    <property type="match status" value="1"/>
</dbReference>
<dbReference type="SUPFAM" id="SSF53474">
    <property type="entry name" value="alpha/beta-Hydrolases"/>
    <property type="match status" value="1"/>
</dbReference>
<gene>
    <name evidence="3" type="ORF">GCM10009114_30230</name>
</gene>
<dbReference type="GO" id="GO:0016787">
    <property type="term" value="F:hydrolase activity"/>
    <property type="evidence" value="ECO:0007669"/>
    <property type="project" value="UniProtKB-KW"/>
</dbReference>
<dbReference type="InterPro" id="IPR005674">
    <property type="entry name" value="CocE/Ser_esterase"/>
</dbReference>
<dbReference type="SUPFAM" id="SSF49785">
    <property type="entry name" value="Galactose-binding domain-like"/>
    <property type="match status" value="1"/>
</dbReference>
<keyword evidence="4" id="KW-1185">Reference proteome</keyword>
<accession>A0ABN1LQ44</accession>
<dbReference type="InterPro" id="IPR013736">
    <property type="entry name" value="Xaa-Pro_dipept_C"/>
</dbReference>
<evidence type="ECO:0000313" key="4">
    <source>
        <dbReference type="Proteomes" id="UP001500359"/>
    </source>
</evidence>
<dbReference type="InterPro" id="IPR008979">
    <property type="entry name" value="Galactose-bd-like_sf"/>
</dbReference>
<protein>
    <submittedName>
        <fullName evidence="3">CocE/NonD family hydrolase</fullName>
    </submittedName>
</protein>
<dbReference type="Pfam" id="PF08530">
    <property type="entry name" value="PepX_C"/>
    <property type="match status" value="1"/>
</dbReference>
<comment type="caution">
    <text evidence="3">The sequence shown here is derived from an EMBL/GenBank/DDBJ whole genome shotgun (WGS) entry which is preliminary data.</text>
</comment>
<name>A0ABN1LQ44_9ALTE</name>
<organism evidence="3 4">
    <name type="scientific">Aliiglaciecola litoralis</name>
    <dbReference type="NCBI Taxonomy" id="582857"/>
    <lineage>
        <taxon>Bacteria</taxon>
        <taxon>Pseudomonadati</taxon>
        <taxon>Pseudomonadota</taxon>
        <taxon>Gammaproteobacteria</taxon>
        <taxon>Alteromonadales</taxon>
        <taxon>Alteromonadaceae</taxon>
        <taxon>Aliiglaciecola</taxon>
    </lineage>
</organism>
<dbReference type="EMBL" id="BAAAFD010000010">
    <property type="protein sequence ID" value="GAA0858893.1"/>
    <property type="molecule type" value="Genomic_DNA"/>
</dbReference>
<dbReference type="InterPro" id="IPR029058">
    <property type="entry name" value="AB_hydrolase_fold"/>
</dbReference>
<dbReference type="InterPro" id="IPR000383">
    <property type="entry name" value="Xaa-Pro-like_dom"/>
</dbReference>
<evidence type="ECO:0000259" key="2">
    <source>
        <dbReference type="SMART" id="SM00939"/>
    </source>
</evidence>